<dbReference type="RefSeq" id="WP_160623921.1">
    <property type="nucleotide sequence ID" value="NZ_WUUQ01000001.1"/>
</dbReference>
<keyword evidence="1" id="KW-0472">Membrane</keyword>
<keyword evidence="1" id="KW-0812">Transmembrane</keyword>
<evidence type="ECO:0000313" key="2">
    <source>
        <dbReference type="EMBL" id="MXQ72421.1"/>
    </source>
</evidence>
<sequence>MIKAMRISLTCFIIGIGCFAVAAADVISIGAGIVNTLFHTSLPDVFFSSLLFRTGILIVGAIFLLIGGILYKKLEPEAKDSEHNNHTDEAR</sequence>
<comment type="caution">
    <text evidence="2">The sequence shown here is derived from an EMBL/GenBank/DDBJ whole genome shotgun (WGS) entry which is preliminary data.</text>
</comment>
<evidence type="ECO:0000256" key="1">
    <source>
        <dbReference type="SAM" id="Phobius"/>
    </source>
</evidence>
<organism evidence="2 3">
    <name type="scientific">Copranaerobaculum intestinale</name>
    <dbReference type="NCBI Taxonomy" id="2692629"/>
    <lineage>
        <taxon>Bacteria</taxon>
        <taxon>Bacillati</taxon>
        <taxon>Bacillota</taxon>
        <taxon>Erysipelotrichia</taxon>
        <taxon>Erysipelotrichales</taxon>
        <taxon>Erysipelotrichaceae</taxon>
        <taxon>Copranaerobaculum</taxon>
    </lineage>
</organism>
<proteinExistence type="predicted"/>
<dbReference type="PROSITE" id="PS51257">
    <property type="entry name" value="PROKAR_LIPOPROTEIN"/>
    <property type="match status" value="1"/>
</dbReference>
<dbReference type="EMBL" id="WUUQ01000001">
    <property type="protein sequence ID" value="MXQ72421.1"/>
    <property type="molecule type" value="Genomic_DNA"/>
</dbReference>
<reference evidence="2 3" key="2">
    <citation type="submission" date="2020-01" db="EMBL/GenBank/DDBJ databases">
        <title>Clostridiaceae sp. nov. isolated from the gut of human by culturomics.</title>
        <authorList>
            <person name="Chang Y."/>
        </authorList>
    </citation>
    <scope>NUCLEOTIDE SEQUENCE [LARGE SCALE GENOMIC DNA]</scope>
    <source>
        <strain evidence="2 3">DONG20-135</strain>
    </source>
</reference>
<evidence type="ECO:0000313" key="3">
    <source>
        <dbReference type="Proteomes" id="UP000434036"/>
    </source>
</evidence>
<feature type="transmembrane region" description="Helical" evidence="1">
    <location>
        <begin position="47"/>
        <end position="71"/>
    </location>
</feature>
<protein>
    <submittedName>
        <fullName evidence="2">Uncharacterized protein</fullName>
    </submittedName>
</protein>
<dbReference type="Proteomes" id="UP000434036">
    <property type="component" value="Unassembled WGS sequence"/>
</dbReference>
<keyword evidence="3" id="KW-1185">Reference proteome</keyword>
<dbReference type="AlphaFoldDB" id="A0A6N8U3D9"/>
<reference evidence="2 3" key="1">
    <citation type="submission" date="2019-12" db="EMBL/GenBank/DDBJ databases">
        <authorList>
            <person name="Yang R."/>
        </authorList>
    </citation>
    <scope>NUCLEOTIDE SEQUENCE [LARGE SCALE GENOMIC DNA]</scope>
    <source>
        <strain evidence="2 3">DONG20-135</strain>
    </source>
</reference>
<accession>A0A6N8U3D9</accession>
<gene>
    <name evidence="2" type="ORF">GSF08_00505</name>
</gene>
<keyword evidence="1" id="KW-1133">Transmembrane helix</keyword>
<name>A0A6N8U3D9_9FIRM</name>